<dbReference type="Pfam" id="PF03180">
    <property type="entry name" value="Lipoprotein_9"/>
    <property type="match status" value="1"/>
</dbReference>
<evidence type="ECO:0000256" key="2">
    <source>
        <dbReference type="ARBA" id="ARBA00022729"/>
    </source>
</evidence>
<feature type="lipid moiety-binding region" description="S-diacylglycerol cysteine" evidence="7">
    <location>
        <position position="21"/>
    </location>
</feature>
<dbReference type="Proteomes" id="UP000591941">
    <property type="component" value="Unassembled WGS sequence"/>
</dbReference>
<feature type="signal peptide" evidence="8">
    <location>
        <begin position="1"/>
        <end position="19"/>
    </location>
</feature>
<proteinExistence type="inferred from homology"/>
<evidence type="ECO:0000313" key="10">
    <source>
        <dbReference type="Proteomes" id="UP000591941"/>
    </source>
</evidence>
<gene>
    <name evidence="9" type="ORF">HNR45_001381</name>
</gene>
<dbReference type="PIRSF" id="PIRSF002854">
    <property type="entry name" value="MetQ"/>
    <property type="match status" value="1"/>
</dbReference>
<dbReference type="AlphaFoldDB" id="A0A841R5H4"/>
<dbReference type="SUPFAM" id="SSF53850">
    <property type="entry name" value="Periplasmic binding protein-like II"/>
    <property type="match status" value="1"/>
</dbReference>
<keyword evidence="5 6" id="KW-0449">Lipoprotein</keyword>
<comment type="caution">
    <text evidence="9">The sequence shown here is derived from an EMBL/GenBank/DDBJ whole genome shotgun (WGS) entry which is preliminary data.</text>
</comment>
<comment type="similarity">
    <text evidence="6">Belongs to the nlpA lipoprotein family.</text>
</comment>
<keyword evidence="2 8" id="KW-0732">Signal</keyword>
<dbReference type="EMBL" id="JACHHI010000007">
    <property type="protein sequence ID" value="MBB6478310.1"/>
    <property type="molecule type" value="Genomic_DNA"/>
</dbReference>
<organism evidence="9 10">
    <name type="scientific">Negativicoccus succinicivorans</name>
    <dbReference type="NCBI Taxonomy" id="620903"/>
    <lineage>
        <taxon>Bacteria</taxon>
        <taxon>Bacillati</taxon>
        <taxon>Bacillota</taxon>
        <taxon>Negativicutes</taxon>
        <taxon>Veillonellales</taxon>
        <taxon>Veillonellaceae</taxon>
        <taxon>Negativicoccus</taxon>
    </lineage>
</organism>
<dbReference type="PROSITE" id="PS51257">
    <property type="entry name" value="PROKAR_LIPOPROTEIN"/>
    <property type="match status" value="1"/>
</dbReference>
<feature type="chain" id="PRO_5038809901" description="Lipoprotein" evidence="8">
    <location>
        <begin position="20"/>
        <end position="273"/>
    </location>
</feature>
<keyword evidence="4" id="KW-0564">Palmitate</keyword>
<evidence type="ECO:0000313" key="9">
    <source>
        <dbReference type="EMBL" id="MBB6478310.1"/>
    </source>
</evidence>
<dbReference type="GO" id="GO:0016020">
    <property type="term" value="C:membrane"/>
    <property type="evidence" value="ECO:0007669"/>
    <property type="project" value="UniProtKB-SubCell"/>
</dbReference>
<reference evidence="9 10" key="1">
    <citation type="submission" date="2020-08" db="EMBL/GenBank/DDBJ databases">
        <title>Genomic Encyclopedia of Type Strains, Phase IV (KMG-IV): sequencing the most valuable type-strain genomes for metagenomic binning, comparative biology and taxonomic classification.</title>
        <authorList>
            <person name="Goeker M."/>
        </authorList>
    </citation>
    <scope>NUCLEOTIDE SEQUENCE [LARGE SCALE GENOMIC DNA]</scope>
    <source>
        <strain evidence="9 10">DSM 21255</strain>
    </source>
</reference>
<dbReference type="PANTHER" id="PTHR30429">
    <property type="entry name" value="D-METHIONINE-BINDING LIPOPROTEIN METQ"/>
    <property type="match status" value="1"/>
</dbReference>
<dbReference type="GeneID" id="93486632"/>
<evidence type="ECO:0000256" key="3">
    <source>
        <dbReference type="ARBA" id="ARBA00023136"/>
    </source>
</evidence>
<name>A0A841R5H4_9FIRM</name>
<evidence type="ECO:0000256" key="4">
    <source>
        <dbReference type="ARBA" id="ARBA00023139"/>
    </source>
</evidence>
<accession>A0A841R5H4</accession>
<dbReference type="NCBIfam" id="TIGR00363">
    <property type="entry name" value="MetQ/NlpA family lipoprotein"/>
    <property type="match status" value="1"/>
</dbReference>
<dbReference type="PANTHER" id="PTHR30429:SF1">
    <property type="entry name" value="D-METHIONINE-BINDING LIPOPROTEIN METQ-RELATED"/>
    <property type="match status" value="1"/>
</dbReference>
<dbReference type="Gene3D" id="3.40.190.10">
    <property type="entry name" value="Periplasmic binding protein-like II"/>
    <property type="match status" value="2"/>
</dbReference>
<sequence>MKRQWTVLFFLLCSLAVLAGCSTQKEPANAALGTQERPLVVGVTAGPQAQILEQVKTVAARDGFVIKVAEFTDFLTPDQALANGEIDANAYQHQPYLNHFNKNNGDKLVSIGKTVLLPMALYAPKYQTLDAIPDGAKVAIPNDPTNGGRALLLLQSAGLIQLGTNDITVTVADVKENPHHFEFLEVEAAQVPRSLDDVDAAVINTNYALEAGLSPVADARFVETKESPYACVLAVQKDEKTNAAYAKLLSYYQSEPVRDFINKEFKGALVPAF</sequence>
<evidence type="ECO:0000256" key="1">
    <source>
        <dbReference type="ARBA" id="ARBA00004635"/>
    </source>
</evidence>
<keyword evidence="10" id="KW-1185">Reference proteome</keyword>
<keyword evidence="3" id="KW-0472">Membrane</keyword>
<dbReference type="OrthoDB" id="9812878at2"/>
<dbReference type="RefSeq" id="WP_159823331.1">
    <property type="nucleotide sequence ID" value="NZ_CABWNB010000005.1"/>
</dbReference>
<evidence type="ECO:0000256" key="6">
    <source>
        <dbReference type="PIRNR" id="PIRNR002854"/>
    </source>
</evidence>
<evidence type="ECO:0000256" key="5">
    <source>
        <dbReference type="ARBA" id="ARBA00023288"/>
    </source>
</evidence>
<evidence type="ECO:0000256" key="7">
    <source>
        <dbReference type="PIRSR" id="PIRSR002854-1"/>
    </source>
</evidence>
<dbReference type="InterPro" id="IPR004872">
    <property type="entry name" value="Lipoprotein_NlpA"/>
</dbReference>
<comment type="subcellular location">
    <subcellularLocation>
        <location evidence="1">Membrane</location>
        <topology evidence="1">Lipid-anchor</topology>
    </subcellularLocation>
</comment>
<evidence type="ECO:0000256" key="8">
    <source>
        <dbReference type="SAM" id="SignalP"/>
    </source>
</evidence>
<protein>
    <recommendedName>
        <fullName evidence="6">Lipoprotein</fullName>
    </recommendedName>
</protein>